<feature type="transmembrane region" description="Helical" evidence="11">
    <location>
        <begin position="183"/>
        <end position="202"/>
    </location>
</feature>
<feature type="compositionally biased region" description="Gly residues" evidence="10">
    <location>
        <begin position="1"/>
        <end position="13"/>
    </location>
</feature>
<dbReference type="CDD" id="cd17502">
    <property type="entry name" value="MFS_Azr1_MDR_like"/>
    <property type="match status" value="1"/>
</dbReference>
<evidence type="ECO:0000256" key="10">
    <source>
        <dbReference type="SAM" id="MobiDB-lite"/>
    </source>
</evidence>
<evidence type="ECO:0000256" key="2">
    <source>
        <dbReference type="ARBA" id="ARBA00007520"/>
    </source>
</evidence>
<evidence type="ECO:0000256" key="3">
    <source>
        <dbReference type="ARBA" id="ARBA00022448"/>
    </source>
</evidence>
<sequence>MGTGTGTGTGSGPGRRKKTGSAPSYSASSTTISSASIIDSGPTRDSYTSIPRKPLPPAAAAQFQSDLAKLNSDRPATDPPATTSTNDEENAARDFDGAPLPLPLAPEEGRTRMETALIVGALASTLFLAALDITIVTVAIPTITQEFASTAGYTWIGSAYMLASAAMAPMWGKISDIWGRKPIMLIAVGVFWVGSLLCALSRNMGMLIAVRAIQGLGGGGIIILVNICISDLFSMRKRGIYFGAMGIVWAAASIGPVIGGVFTSKVTWRWCFWVNLPISGVGIFVLAFVLKLHNPRTPMRQGLAAVDWLGSLTVVGATLMILLGLEFGGVTQPWGSPTVVCLIVFGFATAMLFVVVEWKVAKYPIIPIRLFGVRSNLASLGTSAFQGFVFISGSYYLPLYFQAVLGASPLLSGLYILPYVVSGSLVSAASGGIIKKTGKYLPPIISGMFVMTLGYGLFIDLEPTANWAKIVLYQLIAGSGVGPNFQGPLIALQTMVEPRDMASATATYGFIRQLSTSISIVIGGVVFQNRMQAQYPRLLAELGPDVANLLSGAHAASSVGLVAQLPESQRKIAQLAYFDSLRTMYIMYTAFSGVGLIVSCFIGSQKLSKDHQEHKTGLDSLRASRAPPARERERERDASPSGDNKVAPDEEKGAGGPRGGGGYKYESPGGKEVEKPAKARFFKKPAFFFE</sequence>
<evidence type="ECO:0000259" key="12">
    <source>
        <dbReference type="PROSITE" id="PS50850"/>
    </source>
</evidence>
<keyword evidence="6 11" id="KW-0472">Membrane</keyword>
<dbReference type="InterPro" id="IPR011701">
    <property type="entry name" value="MFS"/>
</dbReference>
<feature type="transmembrane region" description="Helical" evidence="11">
    <location>
        <begin position="302"/>
        <end position="325"/>
    </location>
</feature>
<dbReference type="Gene3D" id="1.20.1250.20">
    <property type="entry name" value="MFS general substrate transporter like domains"/>
    <property type="match status" value="1"/>
</dbReference>
<organism evidence="13 14">
    <name type="scientific">Cercophora newfieldiana</name>
    <dbReference type="NCBI Taxonomy" id="92897"/>
    <lineage>
        <taxon>Eukaryota</taxon>
        <taxon>Fungi</taxon>
        <taxon>Dikarya</taxon>
        <taxon>Ascomycota</taxon>
        <taxon>Pezizomycotina</taxon>
        <taxon>Sordariomycetes</taxon>
        <taxon>Sordariomycetidae</taxon>
        <taxon>Sordariales</taxon>
        <taxon>Lasiosphaeriaceae</taxon>
        <taxon>Cercophora</taxon>
    </lineage>
</organism>
<feature type="transmembrane region" description="Helical" evidence="11">
    <location>
        <begin position="152"/>
        <end position="171"/>
    </location>
</feature>
<feature type="transmembrane region" description="Helical" evidence="11">
    <location>
        <begin position="116"/>
        <end position="140"/>
    </location>
</feature>
<dbReference type="Proteomes" id="UP001174936">
    <property type="component" value="Unassembled WGS sequence"/>
</dbReference>
<feature type="compositionally biased region" description="Basic and acidic residues" evidence="10">
    <location>
        <begin position="628"/>
        <end position="638"/>
    </location>
</feature>
<feature type="transmembrane region" description="Helical" evidence="11">
    <location>
        <begin position="377"/>
        <end position="397"/>
    </location>
</feature>
<evidence type="ECO:0000256" key="5">
    <source>
        <dbReference type="ARBA" id="ARBA00022989"/>
    </source>
</evidence>
<feature type="transmembrane region" description="Helical" evidence="11">
    <location>
        <begin position="241"/>
        <end position="261"/>
    </location>
</feature>
<feature type="transmembrane region" description="Helical" evidence="11">
    <location>
        <begin position="440"/>
        <end position="459"/>
    </location>
</feature>
<evidence type="ECO:0000256" key="8">
    <source>
        <dbReference type="ARBA" id="ARBA00069956"/>
    </source>
</evidence>
<comment type="caution">
    <text evidence="13">The sequence shown here is derived from an EMBL/GenBank/DDBJ whole genome shotgun (WGS) entry which is preliminary data.</text>
</comment>
<dbReference type="SUPFAM" id="SSF103473">
    <property type="entry name" value="MFS general substrate transporter"/>
    <property type="match status" value="1"/>
</dbReference>
<accession>A0AA39YS11</accession>
<reference evidence="13" key="1">
    <citation type="submission" date="2023-06" db="EMBL/GenBank/DDBJ databases">
        <title>Genome-scale phylogeny and comparative genomics of the fungal order Sordariales.</title>
        <authorList>
            <consortium name="Lawrence Berkeley National Laboratory"/>
            <person name="Hensen N."/>
            <person name="Bonometti L."/>
            <person name="Westerberg I."/>
            <person name="Brannstrom I.O."/>
            <person name="Guillou S."/>
            <person name="Cros-Aarteil S."/>
            <person name="Calhoun S."/>
            <person name="Haridas S."/>
            <person name="Kuo A."/>
            <person name="Mondo S."/>
            <person name="Pangilinan J."/>
            <person name="Riley R."/>
            <person name="Labutti K."/>
            <person name="Andreopoulos B."/>
            <person name="Lipzen A."/>
            <person name="Chen C."/>
            <person name="Yanf M."/>
            <person name="Daum C."/>
            <person name="Ng V."/>
            <person name="Clum A."/>
            <person name="Steindorff A."/>
            <person name="Ohm R."/>
            <person name="Martin F."/>
            <person name="Silar P."/>
            <person name="Natvig D."/>
            <person name="Lalanne C."/>
            <person name="Gautier V."/>
            <person name="Ament-Velasquez S.L."/>
            <person name="Kruys A."/>
            <person name="Hutchinson M.I."/>
            <person name="Powell A.J."/>
            <person name="Barry K."/>
            <person name="Miller A.N."/>
            <person name="Grigoriev I.V."/>
            <person name="Debuchy R."/>
            <person name="Gladieux P."/>
            <person name="Thoren M.H."/>
            <person name="Johannesson H."/>
        </authorList>
    </citation>
    <scope>NUCLEOTIDE SEQUENCE</scope>
    <source>
        <strain evidence="13">SMH2532-1</strain>
    </source>
</reference>
<dbReference type="AlphaFoldDB" id="A0AA39YS11"/>
<feature type="compositionally biased region" description="Low complexity" evidence="10">
    <location>
        <begin position="20"/>
        <end position="40"/>
    </location>
</feature>
<dbReference type="InterPro" id="IPR020846">
    <property type="entry name" value="MFS_dom"/>
</dbReference>
<evidence type="ECO:0000256" key="1">
    <source>
        <dbReference type="ARBA" id="ARBA00004128"/>
    </source>
</evidence>
<feature type="region of interest" description="Disordered" evidence="10">
    <location>
        <begin position="612"/>
        <end position="677"/>
    </location>
</feature>
<evidence type="ECO:0000256" key="6">
    <source>
        <dbReference type="ARBA" id="ARBA00023136"/>
    </source>
</evidence>
<feature type="transmembrane region" description="Helical" evidence="11">
    <location>
        <begin position="510"/>
        <end position="527"/>
    </location>
</feature>
<dbReference type="PROSITE" id="PS50850">
    <property type="entry name" value="MFS"/>
    <property type="match status" value="1"/>
</dbReference>
<name>A0AA39YS11_9PEZI</name>
<gene>
    <name evidence="13" type="ORF">B0T16DRAFT_319259</name>
</gene>
<dbReference type="InterPro" id="IPR036259">
    <property type="entry name" value="MFS_trans_sf"/>
</dbReference>
<evidence type="ECO:0000313" key="14">
    <source>
        <dbReference type="Proteomes" id="UP001174936"/>
    </source>
</evidence>
<comment type="similarity">
    <text evidence="2">Belongs to the major facilitator superfamily. TCR/Tet family.</text>
</comment>
<keyword evidence="4 11" id="KW-0812">Transmembrane</keyword>
<proteinExistence type="inferred from homology"/>
<dbReference type="GO" id="GO:0005886">
    <property type="term" value="C:plasma membrane"/>
    <property type="evidence" value="ECO:0007669"/>
    <property type="project" value="TreeGrafter"/>
</dbReference>
<feature type="transmembrane region" description="Helical" evidence="11">
    <location>
        <begin position="337"/>
        <end position="356"/>
    </location>
</feature>
<feature type="compositionally biased region" description="Gly residues" evidence="10">
    <location>
        <begin position="654"/>
        <end position="663"/>
    </location>
</feature>
<dbReference type="Pfam" id="PF07690">
    <property type="entry name" value="MFS_1"/>
    <property type="match status" value="1"/>
</dbReference>
<dbReference type="FunFam" id="1.20.1720.10:FF:000014">
    <property type="entry name" value="MFS drug transporter, putative"/>
    <property type="match status" value="1"/>
</dbReference>
<feature type="domain" description="Major facilitator superfamily (MFS) profile" evidence="12">
    <location>
        <begin position="118"/>
        <end position="607"/>
    </location>
</feature>
<feature type="transmembrane region" description="Helical" evidence="11">
    <location>
        <begin position="267"/>
        <end position="290"/>
    </location>
</feature>
<dbReference type="PANTHER" id="PTHR23501:SF102">
    <property type="entry name" value="DRUG TRANSPORTER, PUTATIVE (AFU_ORTHOLOGUE AFUA_3G08530)-RELATED"/>
    <property type="match status" value="1"/>
</dbReference>
<evidence type="ECO:0000256" key="7">
    <source>
        <dbReference type="ARBA" id="ARBA00057269"/>
    </source>
</evidence>
<comment type="subcellular location">
    <subcellularLocation>
        <location evidence="1">Vacuole membrane</location>
        <topology evidence="1">Multi-pass membrane protein</topology>
    </subcellularLocation>
</comment>
<dbReference type="EMBL" id="JAULSV010000001">
    <property type="protein sequence ID" value="KAK0656891.1"/>
    <property type="molecule type" value="Genomic_DNA"/>
</dbReference>
<evidence type="ECO:0000256" key="9">
    <source>
        <dbReference type="ARBA" id="ARBA00083178"/>
    </source>
</evidence>
<comment type="function">
    <text evidence="7">Efflux pump; part of the gene cluster that mediates the biosynthesis of dothistromin (DOTH), a polyketide toxin very similar in structure to the aflatoxin precursor, versicolorin B. One function of dotC may be to transport early-stage dothistromin biosynthetic intermediates from the cytoplasm into vacuoles, thereby affecting the rate of dothistromin production.</text>
</comment>
<dbReference type="Gene3D" id="1.20.1720.10">
    <property type="entry name" value="Multidrug resistance protein D"/>
    <property type="match status" value="1"/>
</dbReference>
<feature type="transmembrane region" description="Helical" evidence="11">
    <location>
        <begin position="403"/>
        <end position="428"/>
    </location>
</feature>
<dbReference type="FunFam" id="1.20.1250.20:FF:000196">
    <property type="entry name" value="MFS toxin efflux pump (AflT)"/>
    <property type="match status" value="1"/>
</dbReference>
<feature type="region of interest" description="Disordered" evidence="10">
    <location>
        <begin position="1"/>
        <end position="105"/>
    </location>
</feature>
<dbReference type="GO" id="GO:0022857">
    <property type="term" value="F:transmembrane transporter activity"/>
    <property type="evidence" value="ECO:0007669"/>
    <property type="project" value="InterPro"/>
</dbReference>
<protein>
    <recommendedName>
        <fullName evidence="8">Efflux pump dotC</fullName>
    </recommendedName>
    <alternativeName>
        <fullName evidence="9">Dothistromin biosynthesis protein C</fullName>
    </alternativeName>
</protein>
<keyword evidence="5 11" id="KW-1133">Transmembrane helix</keyword>
<feature type="transmembrane region" description="Helical" evidence="11">
    <location>
        <begin position="208"/>
        <end position="229"/>
    </location>
</feature>
<evidence type="ECO:0000313" key="13">
    <source>
        <dbReference type="EMBL" id="KAK0656891.1"/>
    </source>
</evidence>
<evidence type="ECO:0000256" key="11">
    <source>
        <dbReference type="SAM" id="Phobius"/>
    </source>
</evidence>
<dbReference type="PANTHER" id="PTHR23501">
    <property type="entry name" value="MAJOR FACILITATOR SUPERFAMILY"/>
    <property type="match status" value="1"/>
</dbReference>
<dbReference type="GO" id="GO:0005774">
    <property type="term" value="C:vacuolar membrane"/>
    <property type="evidence" value="ECO:0007669"/>
    <property type="project" value="UniProtKB-SubCell"/>
</dbReference>
<keyword evidence="3" id="KW-0813">Transport</keyword>
<feature type="transmembrane region" description="Helical" evidence="11">
    <location>
        <begin position="585"/>
        <end position="604"/>
    </location>
</feature>
<keyword evidence="14" id="KW-1185">Reference proteome</keyword>
<evidence type="ECO:0000256" key="4">
    <source>
        <dbReference type="ARBA" id="ARBA00022692"/>
    </source>
</evidence>